<dbReference type="EMBL" id="JAZHGA010000008">
    <property type="protein sequence ID" value="MEM5340696.1"/>
    <property type="molecule type" value="Genomic_DNA"/>
</dbReference>
<dbReference type="AlphaFoldDB" id="A0A5C6VJA6"/>
<evidence type="ECO:0000313" key="4">
    <source>
        <dbReference type="Proteomes" id="UP000321776"/>
    </source>
</evidence>
<dbReference type="Proteomes" id="UP000321776">
    <property type="component" value="Unassembled WGS sequence"/>
</dbReference>
<name>A0A5C6VJA6_9BURK</name>
<feature type="region of interest" description="Disordered" evidence="1">
    <location>
        <begin position="158"/>
        <end position="177"/>
    </location>
</feature>
<evidence type="ECO:0000256" key="1">
    <source>
        <dbReference type="SAM" id="MobiDB-lite"/>
    </source>
</evidence>
<accession>A0A5C6VJA6</accession>
<proteinExistence type="predicted"/>
<dbReference type="PANTHER" id="PTHR39337">
    <property type="entry name" value="BLR5642 PROTEIN"/>
    <property type="match status" value="1"/>
</dbReference>
<dbReference type="PIRSF" id="PIRSF024492">
    <property type="entry name" value="UCP024492"/>
    <property type="match status" value="1"/>
</dbReference>
<dbReference type="Pfam" id="PF04343">
    <property type="entry name" value="DUF488"/>
    <property type="match status" value="1"/>
</dbReference>
<evidence type="ECO:0000313" key="5">
    <source>
        <dbReference type="Proteomes" id="UP001481677"/>
    </source>
</evidence>
<evidence type="ECO:0000313" key="2">
    <source>
        <dbReference type="EMBL" id="MEM5340696.1"/>
    </source>
</evidence>
<reference evidence="3 4" key="1">
    <citation type="journal article" date="2018" name="Int. J. Syst. Evol. Microbiol.">
        <title>Paraburkholderia azotifigens sp. nov., a nitrogen-fixing bacterium isolated from paddy soil.</title>
        <authorList>
            <person name="Choi G.M."/>
            <person name="Im W.T."/>
        </authorList>
    </citation>
    <scope>NUCLEOTIDE SEQUENCE [LARGE SCALE GENOMIC DNA]</scope>
    <source>
        <strain evidence="3 4">NF 2-5-3</strain>
    </source>
</reference>
<protein>
    <submittedName>
        <fullName evidence="3">DUF488 domain-containing protein</fullName>
    </submittedName>
</protein>
<dbReference type="RefSeq" id="WP_147236023.1">
    <property type="nucleotide sequence ID" value="NZ_JAZHFZ010000005.1"/>
</dbReference>
<keyword evidence="5" id="KW-1185">Reference proteome</keyword>
<organism evidence="3 4">
    <name type="scientific">Paraburkholderia azotifigens</name>
    <dbReference type="NCBI Taxonomy" id="2057004"/>
    <lineage>
        <taxon>Bacteria</taxon>
        <taxon>Pseudomonadati</taxon>
        <taxon>Pseudomonadota</taxon>
        <taxon>Betaproteobacteria</taxon>
        <taxon>Burkholderiales</taxon>
        <taxon>Burkholderiaceae</taxon>
        <taxon>Paraburkholderia</taxon>
    </lineage>
</organism>
<reference evidence="3" key="2">
    <citation type="submission" date="2019-08" db="EMBL/GenBank/DDBJ databases">
        <authorList>
            <person name="Im W.-T."/>
        </authorList>
    </citation>
    <scope>NUCLEOTIDE SEQUENCE</scope>
    <source>
        <strain evidence="3">NF 2-5-3</strain>
    </source>
</reference>
<dbReference type="InterPro" id="IPR007438">
    <property type="entry name" value="DUF488"/>
</dbReference>
<comment type="caution">
    <text evidence="3">The sequence shown here is derived from an EMBL/GenBank/DDBJ whole genome shotgun (WGS) entry which is preliminary data.</text>
</comment>
<dbReference type="InterPro" id="IPR014519">
    <property type="entry name" value="UCP024492"/>
</dbReference>
<sequence length="177" mass="19371">MSNAFYTIGHSTHPLGEFIRLLTGAGIDTVVDVRSIPRSRTNPQFNREALPDALRPAHVGYVHLAGLGGRRSKARGGAPSPNGYWTHPAFRNYADYAMSPAFQAGLAQLLDLGHRQTCVIMCSEAVWWRCHRRIIADYLLARGETVLHVMTAGRIEPATMTPGAQPQPDGALRYPPG</sequence>
<reference evidence="2 5" key="3">
    <citation type="submission" date="2024-01" db="EMBL/GenBank/DDBJ databases">
        <title>The diversity of rhizobia nodulating Mimosa spp. in eleven states of Brazil covering several biomes is determined by host plant, location, and edaphic factors.</title>
        <authorList>
            <person name="Rouws L."/>
            <person name="Barauna A."/>
            <person name="Beukes C."/>
            <person name="De Faria S.M."/>
            <person name="Gross E."/>
            <person name="Dos Reis Junior F.B."/>
            <person name="Simon M."/>
            <person name="Maluk M."/>
            <person name="Odee D.W."/>
            <person name="Kenicer G."/>
            <person name="Young J.P.W."/>
            <person name="Reis V.M."/>
            <person name="Zilli J."/>
            <person name="James E.K."/>
        </authorList>
    </citation>
    <scope>NUCLEOTIDE SEQUENCE [LARGE SCALE GENOMIC DNA]</scope>
    <source>
        <strain evidence="2 5">JPY530</strain>
    </source>
</reference>
<dbReference type="EMBL" id="VOQS01000003">
    <property type="protein sequence ID" value="TXC83775.1"/>
    <property type="molecule type" value="Genomic_DNA"/>
</dbReference>
<evidence type="ECO:0000313" key="3">
    <source>
        <dbReference type="EMBL" id="TXC83775.1"/>
    </source>
</evidence>
<dbReference type="Proteomes" id="UP001481677">
    <property type="component" value="Unassembled WGS sequence"/>
</dbReference>
<dbReference type="PANTHER" id="PTHR39337:SF1">
    <property type="entry name" value="BLR5642 PROTEIN"/>
    <property type="match status" value="1"/>
</dbReference>
<gene>
    <name evidence="3" type="ORF">FRZ40_25840</name>
    <name evidence="2" type="ORF">V4C56_13840</name>
</gene>